<evidence type="ECO:0000313" key="14">
    <source>
        <dbReference type="Proteomes" id="UP001304125"/>
    </source>
</evidence>
<keyword evidence="4 11" id="KW-0240">DNA-directed RNA polymerase</keyword>
<organism evidence="12 14">
    <name type="scientific">Demequina capsici</name>
    <dbReference type="NCBI Taxonomy" id="3075620"/>
    <lineage>
        <taxon>Bacteria</taxon>
        <taxon>Bacillati</taxon>
        <taxon>Actinomycetota</taxon>
        <taxon>Actinomycetes</taxon>
        <taxon>Micrococcales</taxon>
        <taxon>Demequinaceae</taxon>
        <taxon>Demequina</taxon>
    </lineage>
</organism>
<comment type="subunit">
    <text evidence="8 11">The RNAP catalytic core consists of 2 alpha, 1 beta, 1 beta' and 1 omega subunit. When a sigma factor is associated with the core the holoenzyme is formed, which can initiate transcription.</text>
</comment>
<dbReference type="HAMAP" id="MF_00366">
    <property type="entry name" value="RNApol_bact_RpoZ"/>
    <property type="match status" value="1"/>
</dbReference>
<dbReference type="InterPro" id="IPR036161">
    <property type="entry name" value="RPB6/omega-like_sf"/>
</dbReference>
<reference evidence="12 14" key="1">
    <citation type="submission" date="2023-09" db="EMBL/GenBank/DDBJ databases">
        <title>Demequina sp. a novel bacteria isolated from Capsicum annuum.</title>
        <authorList>
            <person name="Humaira Z."/>
            <person name="Lee J."/>
            <person name="Cho D."/>
        </authorList>
    </citation>
    <scope>NUCLEOTIDE SEQUENCE [LARGE SCALE GENOMIC DNA]</scope>
    <source>
        <strain evidence="12 14">OYTSA14</strain>
        <strain evidence="13">PMTSA13</strain>
    </source>
</reference>
<dbReference type="InterPro" id="IPR003716">
    <property type="entry name" value="DNA-dir_RNA_pol_omega"/>
</dbReference>
<dbReference type="SUPFAM" id="SSF63562">
    <property type="entry name" value="RPB6/omega subunit-like"/>
    <property type="match status" value="1"/>
</dbReference>
<dbReference type="KEGG" id="dcp:RN607_06700"/>
<evidence type="ECO:0000256" key="7">
    <source>
        <dbReference type="ARBA" id="ARBA00023163"/>
    </source>
</evidence>
<dbReference type="SMART" id="SM01409">
    <property type="entry name" value="RNA_pol_Rpb6"/>
    <property type="match status" value="1"/>
</dbReference>
<dbReference type="EC" id="2.7.7.6" evidence="2 11"/>
<dbReference type="EMBL" id="CP134880">
    <property type="protein sequence ID" value="WNM28688.1"/>
    <property type="molecule type" value="Genomic_DNA"/>
</dbReference>
<keyword evidence="14" id="KW-1185">Reference proteome</keyword>
<evidence type="ECO:0000256" key="3">
    <source>
        <dbReference type="ARBA" id="ARBA00013725"/>
    </source>
</evidence>
<dbReference type="NCBIfam" id="TIGR00690">
    <property type="entry name" value="rpoZ"/>
    <property type="match status" value="1"/>
</dbReference>
<dbReference type="InterPro" id="IPR006110">
    <property type="entry name" value="Pol_omega/Rpo6/RPB6"/>
</dbReference>
<evidence type="ECO:0000256" key="9">
    <source>
        <dbReference type="ARBA" id="ARBA00029924"/>
    </source>
</evidence>
<dbReference type="RefSeq" id="WP_313501269.1">
    <property type="nucleotide sequence ID" value="NZ_CP134879.1"/>
</dbReference>
<dbReference type="EMBL" id="CP134879">
    <property type="protein sequence ID" value="WNM25793.1"/>
    <property type="molecule type" value="Genomic_DNA"/>
</dbReference>
<evidence type="ECO:0000256" key="11">
    <source>
        <dbReference type="HAMAP-Rule" id="MF_00366"/>
    </source>
</evidence>
<evidence type="ECO:0000313" key="13">
    <source>
        <dbReference type="EMBL" id="WNM28688.1"/>
    </source>
</evidence>
<dbReference type="Gene3D" id="3.90.940.10">
    <property type="match status" value="1"/>
</dbReference>
<gene>
    <name evidence="11 12" type="primary">rpoZ</name>
    <name evidence="12" type="ORF">RN606_06495</name>
    <name evidence="13" type="ORF">RN607_06700</name>
</gene>
<evidence type="ECO:0000313" key="12">
    <source>
        <dbReference type="EMBL" id="WNM25793.1"/>
    </source>
</evidence>
<protein>
    <recommendedName>
        <fullName evidence="3 11">DNA-directed RNA polymerase subunit omega</fullName>
        <shortName evidence="11">RNAP omega subunit</shortName>
        <ecNumber evidence="2 11">2.7.7.6</ecNumber>
    </recommendedName>
    <alternativeName>
        <fullName evidence="11">RNA polymerase omega subunit</fullName>
    </alternativeName>
    <alternativeName>
        <fullName evidence="9 11">Transcriptase subunit omega</fullName>
    </alternativeName>
</protein>
<dbReference type="GO" id="GO:0003899">
    <property type="term" value="F:DNA-directed RNA polymerase activity"/>
    <property type="evidence" value="ECO:0007669"/>
    <property type="project" value="UniProtKB-UniRule"/>
</dbReference>
<evidence type="ECO:0000256" key="5">
    <source>
        <dbReference type="ARBA" id="ARBA00022679"/>
    </source>
</evidence>
<accession>A0AA96F9S7</accession>
<dbReference type="GO" id="GO:0000428">
    <property type="term" value="C:DNA-directed RNA polymerase complex"/>
    <property type="evidence" value="ECO:0007669"/>
    <property type="project" value="UniProtKB-KW"/>
</dbReference>
<evidence type="ECO:0000256" key="10">
    <source>
        <dbReference type="ARBA" id="ARBA00048552"/>
    </source>
</evidence>
<evidence type="ECO:0000256" key="1">
    <source>
        <dbReference type="ARBA" id="ARBA00006711"/>
    </source>
</evidence>
<comment type="similarity">
    <text evidence="1 11">Belongs to the RNA polymerase subunit omega family.</text>
</comment>
<evidence type="ECO:0000256" key="4">
    <source>
        <dbReference type="ARBA" id="ARBA00022478"/>
    </source>
</evidence>
<dbReference type="GO" id="GO:0003677">
    <property type="term" value="F:DNA binding"/>
    <property type="evidence" value="ECO:0007669"/>
    <property type="project" value="UniProtKB-UniRule"/>
</dbReference>
<proteinExistence type="inferred from homology"/>
<keyword evidence="7 11" id="KW-0804">Transcription</keyword>
<name>A0AA96F9S7_9MICO</name>
<dbReference type="AlphaFoldDB" id="A0AA96F9S7"/>
<accession>A0AA96FET9</accession>
<dbReference type="Proteomes" id="UP001304125">
    <property type="component" value="Chromosome"/>
</dbReference>
<comment type="catalytic activity">
    <reaction evidence="10 11">
        <text>RNA(n) + a ribonucleoside 5'-triphosphate = RNA(n+1) + diphosphate</text>
        <dbReference type="Rhea" id="RHEA:21248"/>
        <dbReference type="Rhea" id="RHEA-COMP:14527"/>
        <dbReference type="Rhea" id="RHEA-COMP:17342"/>
        <dbReference type="ChEBI" id="CHEBI:33019"/>
        <dbReference type="ChEBI" id="CHEBI:61557"/>
        <dbReference type="ChEBI" id="CHEBI:140395"/>
        <dbReference type="EC" id="2.7.7.6"/>
    </reaction>
</comment>
<evidence type="ECO:0000256" key="8">
    <source>
        <dbReference type="ARBA" id="ARBA00025935"/>
    </source>
</evidence>
<dbReference type="PANTHER" id="PTHR34476:SF1">
    <property type="entry name" value="DNA-DIRECTED RNA POLYMERASE SUBUNIT OMEGA"/>
    <property type="match status" value="1"/>
</dbReference>
<keyword evidence="5 11" id="KW-0808">Transferase</keyword>
<keyword evidence="6 11" id="KW-0548">Nucleotidyltransferase</keyword>
<comment type="function">
    <text evidence="11">Promotes RNA polymerase assembly. Latches the N- and C-terminal regions of the beta' subunit thereby facilitating its interaction with the beta and alpha subunits.</text>
</comment>
<dbReference type="GO" id="GO:0006351">
    <property type="term" value="P:DNA-templated transcription"/>
    <property type="evidence" value="ECO:0007669"/>
    <property type="project" value="UniProtKB-UniRule"/>
</dbReference>
<dbReference type="Proteomes" id="UP001303408">
    <property type="component" value="Chromosome"/>
</dbReference>
<evidence type="ECO:0000256" key="6">
    <source>
        <dbReference type="ARBA" id="ARBA00022695"/>
    </source>
</evidence>
<dbReference type="Pfam" id="PF01192">
    <property type="entry name" value="RNA_pol_Rpb6"/>
    <property type="match status" value="1"/>
</dbReference>
<sequence length="88" mass="9475">MAGTVADPQGITNPPIDELLEKVDSKYALVIYSSKRARQINSYYEVLGEGHFDNVGPLVEADQTDKPLSVALREINAGGLLELGDSAE</sequence>
<dbReference type="PANTHER" id="PTHR34476">
    <property type="entry name" value="DNA-DIRECTED RNA POLYMERASE SUBUNIT OMEGA"/>
    <property type="match status" value="1"/>
</dbReference>
<evidence type="ECO:0000256" key="2">
    <source>
        <dbReference type="ARBA" id="ARBA00012418"/>
    </source>
</evidence>